<proteinExistence type="predicted"/>
<dbReference type="Proteomes" id="UP000629098">
    <property type="component" value="Unassembled WGS sequence"/>
</dbReference>
<dbReference type="RefSeq" id="WP_190829560.1">
    <property type="nucleotide sequence ID" value="NZ_CAWPPI010000054.1"/>
</dbReference>
<dbReference type="EMBL" id="JACXAE010000054">
    <property type="protein sequence ID" value="MBD2773483.1"/>
    <property type="molecule type" value="Genomic_DNA"/>
</dbReference>
<dbReference type="AlphaFoldDB" id="A0A8J6XG29"/>
<sequence length="70" mass="8221">MKLNQVNYGLKYSAFHLSEVHYPTQFSPEQGEGSFGVYAINLQFAVILFFSVDEPEALERFFELYEEYQN</sequence>
<name>A0A8J6XG29_9CYAN</name>
<gene>
    <name evidence="1" type="ORF">ICL16_15725</name>
</gene>
<organism evidence="1 2">
    <name type="scientific">Iningainema tapete BLCC-T55</name>
    <dbReference type="NCBI Taxonomy" id="2748662"/>
    <lineage>
        <taxon>Bacteria</taxon>
        <taxon>Bacillati</taxon>
        <taxon>Cyanobacteriota</taxon>
        <taxon>Cyanophyceae</taxon>
        <taxon>Nostocales</taxon>
        <taxon>Scytonemataceae</taxon>
        <taxon>Iningainema tapete</taxon>
    </lineage>
</organism>
<evidence type="ECO:0000313" key="1">
    <source>
        <dbReference type="EMBL" id="MBD2773483.1"/>
    </source>
</evidence>
<reference evidence="1" key="1">
    <citation type="submission" date="2020-09" db="EMBL/GenBank/DDBJ databases">
        <title>Iningainema tapete sp. nov. (Scytonemataceae, Cyanobacteria) from greenhouses in central Florida (USA) produces two types of nodularin with biosynthetic potential for microcystin-LR and anabaenopeptins.</title>
        <authorList>
            <person name="Berthold D.E."/>
            <person name="Lefler F.W."/>
            <person name="Huang I.-S."/>
            <person name="Abdulla H."/>
            <person name="Zimba P.V."/>
            <person name="Laughinghouse H.D. IV."/>
        </authorList>
    </citation>
    <scope>NUCLEOTIDE SEQUENCE</scope>
    <source>
        <strain evidence="1">BLCCT55</strain>
    </source>
</reference>
<protein>
    <submittedName>
        <fullName evidence="1">Uncharacterized protein</fullName>
    </submittedName>
</protein>
<comment type="caution">
    <text evidence="1">The sequence shown here is derived from an EMBL/GenBank/DDBJ whole genome shotgun (WGS) entry which is preliminary data.</text>
</comment>
<evidence type="ECO:0000313" key="2">
    <source>
        <dbReference type="Proteomes" id="UP000629098"/>
    </source>
</evidence>
<accession>A0A8J6XG29</accession>
<keyword evidence="2" id="KW-1185">Reference proteome</keyword>